<organism evidence="2">
    <name type="scientific">Alkalihalophilus sp. As8PL</name>
    <dbReference type="NCBI Taxonomy" id="3237103"/>
    <lineage>
        <taxon>Bacteria</taxon>
        <taxon>Bacillati</taxon>
        <taxon>Bacillota</taxon>
        <taxon>Bacilli</taxon>
        <taxon>Bacillales</taxon>
        <taxon>Bacillaceae</taxon>
        <taxon>Alkalihalophilus</taxon>
    </lineage>
</organism>
<name>A0AB39BXD6_9BACI</name>
<evidence type="ECO:0000313" key="2">
    <source>
        <dbReference type="EMBL" id="XDI38205.1"/>
    </source>
</evidence>
<dbReference type="EMBL" id="CP162551">
    <property type="protein sequence ID" value="XDI38205.1"/>
    <property type="molecule type" value="Genomic_DNA"/>
</dbReference>
<feature type="transmembrane region" description="Helical" evidence="1">
    <location>
        <begin position="13"/>
        <end position="34"/>
    </location>
</feature>
<keyword evidence="1" id="KW-0812">Transmembrane</keyword>
<reference evidence="2" key="1">
    <citation type="submission" date="2024-07" db="EMBL/GenBank/DDBJ databases">
        <title>Identification and characteristics of an arsenic-resistant bacterial isolate, which belongs to a novel species.</title>
        <authorList>
            <person name="Juszczyk A."/>
            <person name="Kowalczyk A."/>
            <person name="Was K."/>
            <person name="Kosowicz W."/>
            <person name="Budzyn A."/>
            <person name="Latowski D."/>
        </authorList>
    </citation>
    <scope>NUCLEOTIDE SEQUENCE</scope>
    <source>
        <strain evidence="2">As8PL</strain>
    </source>
</reference>
<keyword evidence="1" id="KW-1133">Transmembrane helix</keyword>
<protein>
    <submittedName>
        <fullName evidence="2">YpmS family protein</fullName>
    </submittedName>
</protein>
<dbReference type="AlphaFoldDB" id="A0AB39BXD6"/>
<dbReference type="RefSeq" id="WP_368505521.1">
    <property type="nucleotide sequence ID" value="NZ_CP162551.1"/>
</dbReference>
<dbReference type="InterPro" id="IPR018672">
    <property type="entry name" value="DUF2140"/>
</dbReference>
<proteinExistence type="predicted"/>
<accession>A0AB39BXD6</accession>
<sequence length="198" mass="22686">MTENTKNRSLFKWAFFTLAAINVILLILAFVFVMRLVGPIEDNHFVETAPIDREATFTIETTKSKLNGLIANQIEEQDAGVPYVVELGDEFIQFRSEFNLLGQRVPLQMNFKPEVSNNGDVLLLAESVSVGILQLPQDRAMQLIRDYAELPEWVEIHPTDRLAHIKVTEIEVDPKLDFRARTINLKEDEIVFEMLVNE</sequence>
<evidence type="ECO:0000256" key="1">
    <source>
        <dbReference type="SAM" id="Phobius"/>
    </source>
</evidence>
<dbReference type="Pfam" id="PF09911">
    <property type="entry name" value="DUF2140"/>
    <property type="match status" value="1"/>
</dbReference>
<keyword evidence="1" id="KW-0472">Membrane</keyword>
<gene>
    <name evidence="2" type="ORF">AB3N04_07755</name>
</gene>